<feature type="compositionally biased region" description="Basic and acidic residues" evidence="1">
    <location>
        <begin position="634"/>
        <end position="659"/>
    </location>
</feature>
<comment type="caution">
    <text evidence="2">The sequence shown here is derived from an EMBL/GenBank/DDBJ whole genome shotgun (WGS) entry which is preliminary data.</text>
</comment>
<accession>A0AAN7B459</accession>
<gene>
    <name evidence="2" type="ORF">QBC37DRAFT_430513</name>
</gene>
<feature type="compositionally biased region" description="Polar residues" evidence="1">
    <location>
        <begin position="55"/>
        <end position="65"/>
    </location>
</feature>
<feature type="region of interest" description="Disordered" evidence="1">
    <location>
        <begin position="1"/>
        <end position="285"/>
    </location>
</feature>
<feature type="compositionally biased region" description="Basic and acidic residues" evidence="1">
    <location>
        <begin position="38"/>
        <end position="53"/>
    </location>
</feature>
<evidence type="ECO:0000256" key="1">
    <source>
        <dbReference type="SAM" id="MobiDB-lite"/>
    </source>
</evidence>
<evidence type="ECO:0000313" key="3">
    <source>
        <dbReference type="Proteomes" id="UP001301769"/>
    </source>
</evidence>
<feature type="compositionally biased region" description="Polar residues" evidence="1">
    <location>
        <begin position="259"/>
        <end position="279"/>
    </location>
</feature>
<feature type="compositionally biased region" description="Polar residues" evidence="1">
    <location>
        <begin position="445"/>
        <end position="459"/>
    </location>
</feature>
<proteinExistence type="predicted"/>
<protein>
    <submittedName>
        <fullName evidence="2">Uncharacterized protein</fullName>
    </submittedName>
</protein>
<evidence type="ECO:0000313" key="2">
    <source>
        <dbReference type="EMBL" id="KAK4209347.1"/>
    </source>
</evidence>
<feature type="compositionally biased region" description="Basic and acidic residues" evidence="1">
    <location>
        <begin position="190"/>
        <end position="199"/>
    </location>
</feature>
<sequence length="710" mass="77323">MAPRREILDSEDEGDDFDSLNEENHDDQNAQFTLNGEIGDHDNDGNEGDKIPPSDKTTSHSTGSTDPAFFQRIYDEQQAAALAQDMADSPAPGARPASSGNLTSPGRPKPVQPASNEKSALTSVTDPVSGSRKTKKPRLSSKEVVGLTQLTTPRKGNAAAEVDPWEMPDSPAQPTRAMESASTSSRRITKSSEKRRRSDQQSSLDLEPEVGGIDPYEFPSTADASPMRPLKRKKRNLKSSSAQESGSSEAMRYTADLGSGNQPTQATSDNINAPESSLPPTLPAMYIAPRVLTESQKQQYQRVTVSSQHEQQENGVYQNDNVYKSSGATTIAYPTPSRFRSSVQRGITDDMLPYAVPARDPDGPMMQEPMSSPDELAGSARSTRTRSQAMHGAQPSSQLESPVATRSARRRTRHSSPGGHFDEPIVLDNTQPADEILQDEIRQGFDTNAQVDQSTNDETNLNDEWGVEQQQEPEDDIVETIAAVTPEPPPKKKRGRKKKEPVLEEPVSDLGFGDATLPTEERPSTMADAAPIEAEEPPTKKRRGRPRKAAATQPETPIGDAKHETALESKAPPDNEKGGRKGKKKNTKKNKADDDEGDFELNPQAQEIEPARSLADIPDNPRQPEAVKQSKTKKTPDADYEVESKENDDSKQQGQEKQKGQGSEDIEKPAPGKAPATANKAAPITPGKVQYRVGLSRKTRIAPLLKSLKK</sequence>
<feature type="compositionally biased region" description="Polar residues" evidence="1">
    <location>
        <begin position="113"/>
        <end position="128"/>
    </location>
</feature>
<feature type="compositionally biased region" description="Low complexity" evidence="1">
    <location>
        <begin position="238"/>
        <end position="250"/>
    </location>
</feature>
<feature type="compositionally biased region" description="Acidic residues" evidence="1">
    <location>
        <begin position="9"/>
        <end position="21"/>
    </location>
</feature>
<dbReference type="AlphaFoldDB" id="A0AAN7B459"/>
<feature type="compositionally biased region" description="Basic residues" evidence="1">
    <location>
        <begin position="580"/>
        <end position="589"/>
    </location>
</feature>
<organism evidence="2 3">
    <name type="scientific">Rhypophila decipiens</name>
    <dbReference type="NCBI Taxonomy" id="261697"/>
    <lineage>
        <taxon>Eukaryota</taxon>
        <taxon>Fungi</taxon>
        <taxon>Dikarya</taxon>
        <taxon>Ascomycota</taxon>
        <taxon>Pezizomycotina</taxon>
        <taxon>Sordariomycetes</taxon>
        <taxon>Sordariomycetidae</taxon>
        <taxon>Sordariales</taxon>
        <taxon>Naviculisporaceae</taxon>
        <taxon>Rhypophila</taxon>
    </lineage>
</organism>
<keyword evidence="3" id="KW-1185">Reference proteome</keyword>
<feature type="compositionally biased region" description="Polar residues" evidence="1">
    <location>
        <begin position="298"/>
        <end position="329"/>
    </location>
</feature>
<dbReference type="EMBL" id="MU858208">
    <property type="protein sequence ID" value="KAK4209347.1"/>
    <property type="molecule type" value="Genomic_DNA"/>
</dbReference>
<feature type="region of interest" description="Disordered" evidence="1">
    <location>
        <begin position="298"/>
        <end position="691"/>
    </location>
</feature>
<dbReference type="Proteomes" id="UP001301769">
    <property type="component" value="Unassembled WGS sequence"/>
</dbReference>
<feature type="compositionally biased region" description="Polar residues" evidence="1">
    <location>
        <begin position="380"/>
        <end position="400"/>
    </location>
</feature>
<feature type="compositionally biased region" description="Basic and acidic residues" evidence="1">
    <location>
        <begin position="560"/>
        <end position="579"/>
    </location>
</feature>
<name>A0AAN7B459_9PEZI</name>
<feature type="compositionally biased region" description="Low complexity" evidence="1">
    <location>
        <begin position="76"/>
        <end position="91"/>
    </location>
</feature>
<reference evidence="2" key="2">
    <citation type="submission" date="2023-05" db="EMBL/GenBank/DDBJ databases">
        <authorList>
            <consortium name="Lawrence Berkeley National Laboratory"/>
            <person name="Steindorff A."/>
            <person name="Hensen N."/>
            <person name="Bonometti L."/>
            <person name="Westerberg I."/>
            <person name="Brannstrom I.O."/>
            <person name="Guillou S."/>
            <person name="Cros-Aarteil S."/>
            <person name="Calhoun S."/>
            <person name="Haridas S."/>
            <person name="Kuo A."/>
            <person name="Mondo S."/>
            <person name="Pangilinan J."/>
            <person name="Riley R."/>
            <person name="Labutti K."/>
            <person name="Andreopoulos B."/>
            <person name="Lipzen A."/>
            <person name="Chen C."/>
            <person name="Yanf M."/>
            <person name="Daum C."/>
            <person name="Ng V."/>
            <person name="Clum A."/>
            <person name="Ohm R."/>
            <person name="Martin F."/>
            <person name="Silar P."/>
            <person name="Natvig D."/>
            <person name="Lalanne C."/>
            <person name="Gautier V."/>
            <person name="Ament-Velasquez S.L."/>
            <person name="Kruys A."/>
            <person name="Hutchinson M.I."/>
            <person name="Powell A.J."/>
            <person name="Barry K."/>
            <person name="Miller A.N."/>
            <person name="Grigoriev I.V."/>
            <person name="Debuchy R."/>
            <person name="Gladieux P."/>
            <person name="Thoren M.H."/>
            <person name="Johannesson H."/>
        </authorList>
    </citation>
    <scope>NUCLEOTIDE SEQUENCE</scope>
    <source>
        <strain evidence="2">PSN293</strain>
    </source>
</reference>
<reference evidence="2" key="1">
    <citation type="journal article" date="2023" name="Mol. Phylogenet. Evol.">
        <title>Genome-scale phylogeny and comparative genomics of the fungal order Sordariales.</title>
        <authorList>
            <person name="Hensen N."/>
            <person name="Bonometti L."/>
            <person name="Westerberg I."/>
            <person name="Brannstrom I.O."/>
            <person name="Guillou S."/>
            <person name="Cros-Aarteil S."/>
            <person name="Calhoun S."/>
            <person name="Haridas S."/>
            <person name="Kuo A."/>
            <person name="Mondo S."/>
            <person name="Pangilinan J."/>
            <person name="Riley R."/>
            <person name="LaButti K."/>
            <person name="Andreopoulos B."/>
            <person name="Lipzen A."/>
            <person name="Chen C."/>
            <person name="Yan M."/>
            <person name="Daum C."/>
            <person name="Ng V."/>
            <person name="Clum A."/>
            <person name="Steindorff A."/>
            <person name="Ohm R.A."/>
            <person name="Martin F."/>
            <person name="Silar P."/>
            <person name="Natvig D.O."/>
            <person name="Lalanne C."/>
            <person name="Gautier V."/>
            <person name="Ament-Velasquez S.L."/>
            <person name="Kruys A."/>
            <person name="Hutchinson M.I."/>
            <person name="Powell A.J."/>
            <person name="Barry K."/>
            <person name="Miller A.N."/>
            <person name="Grigoriev I.V."/>
            <person name="Debuchy R."/>
            <person name="Gladieux P."/>
            <person name="Hiltunen Thoren M."/>
            <person name="Johannesson H."/>
        </authorList>
    </citation>
    <scope>NUCLEOTIDE SEQUENCE</scope>
    <source>
        <strain evidence="2">PSN293</strain>
    </source>
</reference>